<reference evidence="2 3" key="1">
    <citation type="submission" date="2020-08" db="EMBL/GenBank/DDBJ databases">
        <title>Genomic Encyclopedia of Type Strains, Phase IV (KMG-IV): sequencing the most valuable type-strain genomes for metagenomic binning, comparative biology and taxonomic classification.</title>
        <authorList>
            <person name="Goeker M."/>
        </authorList>
    </citation>
    <scope>NUCLEOTIDE SEQUENCE [LARGE SCALE GENOMIC DNA]</scope>
    <source>
        <strain evidence="2 3">DSM 29050</strain>
    </source>
</reference>
<name>A0A840AYD0_9SPHN</name>
<dbReference type="PANTHER" id="PTHR14859">
    <property type="entry name" value="CALCOFLUOR WHITE HYPERSENSITIVE PROTEIN PRECURSOR"/>
    <property type="match status" value="1"/>
</dbReference>
<dbReference type="Pfam" id="PF03372">
    <property type="entry name" value="Exo_endo_phos"/>
    <property type="match status" value="1"/>
</dbReference>
<dbReference type="Gene3D" id="3.60.10.10">
    <property type="entry name" value="Endonuclease/exonuclease/phosphatase"/>
    <property type="match status" value="1"/>
</dbReference>
<dbReference type="InterPro" id="IPR036691">
    <property type="entry name" value="Endo/exonu/phosph_ase_sf"/>
</dbReference>
<evidence type="ECO:0000313" key="2">
    <source>
        <dbReference type="EMBL" id="MBB3942042.1"/>
    </source>
</evidence>
<keyword evidence="2" id="KW-0378">Hydrolase</keyword>
<keyword evidence="3" id="KW-1185">Reference proteome</keyword>
<dbReference type="RefSeq" id="WP_183939321.1">
    <property type="nucleotide sequence ID" value="NZ_BAABBG010000001.1"/>
</dbReference>
<dbReference type="InterPro" id="IPR051916">
    <property type="entry name" value="GPI-anchor_lipid_remodeler"/>
</dbReference>
<accession>A0A840AYD0</accession>
<dbReference type="EMBL" id="JACIEA010000001">
    <property type="protein sequence ID" value="MBB3942042.1"/>
    <property type="molecule type" value="Genomic_DNA"/>
</dbReference>
<dbReference type="InterPro" id="IPR005135">
    <property type="entry name" value="Endo/exonuclease/phosphatase"/>
</dbReference>
<keyword evidence="2" id="KW-0269">Exonuclease</keyword>
<dbReference type="Proteomes" id="UP000581447">
    <property type="component" value="Unassembled WGS sequence"/>
</dbReference>
<protein>
    <submittedName>
        <fullName evidence="2">Endonuclease/exonuclease/phosphatase family metal-dependent hydrolase</fullName>
    </submittedName>
</protein>
<evidence type="ECO:0000259" key="1">
    <source>
        <dbReference type="Pfam" id="PF03372"/>
    </source>
</evidence>
<dbReference type="GO" id="GO:0016020">
    <property type="term" value="C:membrane"/>
    <property type="evidence" value="ECO:0007669"/>
    <property type="project" value="GOC"/>
</dbReference>
<dbReference type="SUPFAM" id="SSF56219">
    <property type="entry name" value="DNase I-like"/>
    <property type="match status" value="1"/>
</dbReference>
<gene>
    <name evidence="2" type="ORF">GGR91_000264</name>
</gene>
<dbReference type="GO" id="GO:0006506">
    <property type="term" value="P:GPI anchor biosynthetic process"/>
    <property type="evidence" value="ECO:0007669"/>
    <property type="project" value="TreeGrafter"/>
</dbReference>
<evidence type="ECO:0000313" key="3">
    <source>
        <dbReference type="Proteomes" id="UP000581447"/>
    </source>
</evidence>
<dbReference type="PANTHER" id="PTHR14859:SF15">
    <property type="entry name" value="ENDONUCLEASE_EXONUCLEASE_PHOSPHATASE DOMAIN-CONTAINING PROTEIN"/>
    <property type="match status" value="1"/>
</dbReference>
<dbReference type="AlphaFoldDB" id="A0A840AYD0"/>
<dbReference type="GO" id="GO:0004519">
    <property type="term" value="F:endonuclease activity"/>
    <property type="evidence" value="ECO:0007669"/>
    <property type="project" value="UniProtKB-KW"/>
</dbReference>
<keyword evidence="2" id="KW-0255">Endonuclease</keyword>
<feature type="domain" description="Endonuclease/exonuclease/phosphatase" evidence="1">
    <location>
        <begin position="8"/>
        <end position="224"/>
    </location>
</feature>
<sequence length="234" mass="26187">MSHALKVATYNIRKAVGLDQRRNPERILAVLKEIDADIIALQEVDRRFGARVSALPLAMLEAETSWMPVPLHFRPAAIGWHGNAILVRKGMEVRHCQPIDMPTWEPRGAVMAELSVAGHALRVIGVHLDLSGLWRRRQIRALLAAIDASPRHMPTILMSDFNQWSDSGALNELAFHHHRLVQTPKSFHTSRPVARLDRIIVSHEVKVTAADSHISTLSKQASDHLPLWASIRIG</sequence>
<proteinExistence type="predicted"/>
<comment type="caution">
    <text evidence="2">The sequence shown here is derived from an EMBL/GenBank/DDBJ whole genome shotgun (WGS) entry which is preliminary data.</text>
</comment>
<keyword evidence="2" id="KW-0540">Nuclease</keyword>
<organism evidence="2 3">
    <name type="scientific">Sphingorhabdus rigui</name>
    <dbReference type="NCBI Taxonomy" id="1282858"/>
    <lineage>
        <taxon>Bacteria</taxon>
        <taxon>Pseudomonadati</taxon>
        <taxon>Pseudomonadota</taxon>
        <taxon>Alphaproteobacteria</taxon>
        <taxon>Sphingomonadales</taxon>
        <taxon>Sphingomonadaceae</taxon>
        <taxon>Sphingorhabdus</taxon>
    </lineage>
</organism>
<dbReference type="GO" id="GO:0004527">
    <property type="term" value="F:exonuclease activity"/>
    <property type="evidence" value="ECO:0007669"/>
    <property type="project" value="UniProtKB-KW"/>
</dbReference>